<dbReference type="EMBL" id="LQRT01000016">
    <property type="protein sequence ID" value="KZS40156.1"/>
    <property type="molecule type" value="Genomic_DNA"/>
</dbReference>
<dbReference type="STRING" id="1642818.AWE51_25270"/>
<dbReference type="Proteomes" id="UP000076715">
    <property type="component" value="Unassembled WGS sequence"/>
</dbReference>
<dbReference type="InterPro" id="IPR009057">
    <property type="entry name" value="Homeodomain-like_sf"/>
</dbReference>
<organism evidence="6 7">
    <name type="scientific">Aquimarina aggregata</name>
    <dbReference type="NCBI Taxonomy" id="1642818"/>
    <lineage>
        <taxon>Bacteria</taxon>
        <taxon>Pseudomonadati</taxon>
        <taxon>Bacteroidota</taxon>
        <taxon>Flavobacteriia</taxon>
        <taxon>Flavobacteriales</taxon>
        <taxon>Flavobacteriaceae</taxon>
        <taxon>Aquimarina</taxon>
    </lineage>
</organism>
<sequence>MKKENIHRALETGVKILSQKGYHNLGLREFLENAEIPSGSFYYYFKSKEDFAAKVLEYYGDKAATYYTTKLLESDIPYAKRLETVFNEELERLSATECKEGCMLGSLTSEIAGQNEVIQKVADINYRKWQNIFERFFKEGQEKGVFSKDFKPSEMAVFFLTSRQGVMTRMKASGKNESYRLFKSFMMKLVKS</sequence>
<accession>A0A162FA37</accession>
<feature type="domain" description="HTH tetR-type" evidence="5">
    <location>
        <begin position="3"/>
        <end position="63"/>
    </location>
</feature>
<evidence type="ECO:0000313" key="7">
    <source>
        <dbReference type="Proteomes" id="UP000076715"/>
    </source>
</evidence>
<evidence type="ECO:0000256" key="1">
    <source>
        <dbReference type="ARBA" id="ARBA00023015"/>
    </source>
</evidence>
<comment type="caution">
    <text evidence="6">The sequence shown here is derived from an EMBL/GenBank/DDBJ whole genome shotgun (WGS) entry which is preliminary data.</text>
</comment>
<dbReference type="PANTHER" id="PTHR47506">
    <property type="entry name" value="TRANSCRIPTIONAL REGULATORY PROTEIN"/>
    <property type="match status" value="1"/>
</dbReference>
<evidence type="ECO:0000256" key="3">
    <source>
        <dbReference type="ARBA" id="ARBA00023163"/>
    </source>
</evidence>
<gene>
    <name evidence="6" type="ORF">AWE51_25270</name>
</gene>
<dbReference type="RefSeq" id="WP_066314863.1">
    <property type="nucleotide sequence ID" value="NZ_LQRT01000016.1"/>
</dbReference>
<keyword evidence="3" id="KW-0804">Transcription</keyword>
<reference evidence="6 7" key="1">
    <citation type="submission" date="2016-01" db="EMBL/GenBank/DDBJ databases">
        <title>The draft genome sequence of Aquimarina sp. RZW4-3-2.</title>
        <authorList>
            <person name="Wang Y."/>
        </authorList>
    </citation>
    <scope>NUCLEOTIDE SEQUENCE [LARGE SCALE GENOMIC DNA]</scope>
    <source>
        <strain evidence="6 7">RZW4-3-2</strain>
    </source>
</reference>
<name>A0A162FA37_9FLAO</name>
<evidence type="ECO:0000313" key="6">
    <source>
        <dbReference type="EMBL" id="KZS40156.1"/>
    </source>
</evidence>
<dbReference type="PANTHER" id="PTHR47506:SF6">
    <property type="entry name" value="HTH-TYPE TRANSCRIPTIONAL REPRESSOR NEMR"/>
    <property type="match status" value="1"/>
</dbReference>
<evidence type="ECO:0000259" key="5">
    <source>
        <dbReference type="PROSITE" id="PS50977"/>
    </source>
</evidence>
<dbReference type="GO" id="GO:0003677">
    <property type="term" value="F:DNA binding"/>
    <property type="evidence" value="ECO:0007669"/>
    <property type="project" value="UniProtKB-UniRule"/>
</dbReference>
<dbReference type="Pfam" id="PF16925">
    <property type="entry name" value="TetR_C_13"/>
    <property type="match status" value="1"/>
</dbReference>
<dbReference type="InterPro" id="IPR001647">
    <property type="entry name" value="HTH_TetR"/>
</dbReference>
<protein>
    <recommendedName>
        <fullName evidence="5">HTH tetR-type domain-containing protein</fullName>
    </recommendedName>
</protein>
<evidence type="ECO:0000256" key="2">
    <source>
        <dbReference type="ARBA" id="ARBA00023125"/>
    </source>
</evidence>
<dbReference type="PROSITE" id="PS50977">
    <property type="entry name" value="HTH_TETR_2"/>
    <property type="match status" value="1"/>
</dbReference>
<feature type="DNA-binding region" description="H-T-H motif" evidence="4">
    <location>
        <begin position="26"/>
        <end position="45"/>
    </location>
</feature>
<keyword evidence="1" id="KW-0805">Transcription regulation</keyword>
<evidence type="ECO:0000256" key="4">
    <source>
        <dbReference type="PROSITE-ProRule" id="PRU00335"/>
    </source>
</evidence>
<dbReference type="Pfam" id="PF00440">
    <property type="entry name" value="TetR_N"/>
    <property type="match status" value="1"/>
</dbReference>
<dbReference type="SUPFAM" id="SSF48498">
    <property type="entry name" value="Tetracyclin repressor-like, C-terminal domain"/>
    <property type="match status" value="1"/>
</dbReference>
<dbReference type="OrthoDB" id="9787680at2"/>
<dbReference type="SUPFAM" id="SSF46689">
    <property type="entry name" value="Homeodomain-like"/>
    <property type="match status" value="1"/>
</dbReference>
<keyword evidence="2 4" id="KW-0238">DNA-binding</keyword>
<dbReference type="InterPro" id="IPR011075">
    <property type="entry name" value="TetR_C"/>
</dbReference>
<proteinExistence type="predicted"/>
<dbReference type="AlphaFoldDB" id="A0A162FA37"/>
<keyword evidence="7" id="KW-1185">Reference proteome</keyword>
<dbReference type="InterPro" id="IPR036271">
    <property type="entry name" value="Tet_transcr_reg_TetR-rel_C_sf"/>
</dbReference>
<dbReference type="Gene3D" id="1.10.357.10">
    <property type="entry name" value="Tetracycline Repressor, domain 2"/>
    <property type="match status" value="1"/>
</dbReference>